<dbReference type="EMBL" id="QUSX01000001">
    <property type="protein sequence ID" value="RRQ49754.1"/>
    <property type="molecule type" value="Genomic_DNA"/>
</dbReference>
<dbReference type="AlphaFoldDB" id="A0A426RLE1"/>
<protein>
    <submittedName>
        <fullName evidence="2">Pyridoxamine 5'-phosphate oxidase family protein</fullName>
    </submittedName>
</protein>
<dbReference type="PANTHER" id="PTHR40660:SF1">
    <property type="entry name" value="5'-PHOSPHATE OXIDASE PUTATIVE DOMAIN-CONTAINING PROTEIN-RELATED"/>
    <property type="match status" value="1"/>
</dbReference>
<keyword evidence="3" id="KW-1185">Reference proteome</keyword>
<evidence type="ECO:0000259" key="1">
    <source>
        <dbReference type="Pfam" id="PF01243"/>
    </source>
</evidence>
<dbReference type="Pfam" id="PF01243">
    <property type="entry name" value="PNPOx_N"/>
    <property type="match status" value="1"/>
</dbReference>
<gene>
    <name evidence="2" type="ORF">DZC72_03960</name>
</gene>
<dbReference type="Gene3D" id="2.30.110.10">
    <property type="entry name" value="Electron Transport, Fmn-binding Protein, Chain A"/>
    <property type="match status" value="1"/>
</dbReference>
<dbReference type="InterPro" id="IPR011576">
    <property type="entry name" value="Pyridox_Oxase_N"/>
</dbReference>
<organism evidence="2 3">
    <name type="scientific">Maribacter algicola</name>
    <dbReference type="NCBI Taxonomy" id="2498892"/>
    <lineage>
        <taxon>Bacteria</taxon>
        <taxon>Pseudomonadati</taxon>
        <taxon>Bacteroidota</taxon>
        <taxon>Flavobacteriia</taxon>
        <taxon>Flavobacteriales</taxon>
        <taxon>Flavobacteriaceae</taxon>
        <taxon>Maribacter</taxon>
    </lineage>
</organism>
<dbReference type="SUPFAM" id="SSF50475">
    <property type="entry name" value="FMN-binding split barrel"/>
    <property type="match status" value="1"/>
</dbReference>
<comment type="caution">
    <text evidence="2">The sequence shown here is derived from an EMBL/GenBank/DDBJ whole genome shotgun (WGS) entry which is preliminary data.</text>
</comment>
<reference evidence="3" key="1">
    <citation type="submission" date="2018-12" db="EMBL/GenBank/DDBJ databases">
        <title>Maribacter lutimaris sp. nov., isolated from marine sediment.</title>
        <authorList>
            <person name="Kim K.K."/>
        </authorList>
    </citation>
    <scope>NUCLEOTIDE SEQUENCE [LARGE SCALE GENOMIC DNA]</scope>
    <source>
        <strain evidence="3">PoM-212</strain>
    </source>
</reference>
<accession>A0A426RLE1</accession>
<sequence length="150" mass="16634">MKLSEELKACMSKSVLCWLATASKGNLPNVSPKEIFAQYGEDGIIVANIASPQTVKNIQQNPQVCISFLDILVQKGFQVIGKAEIIQKSHPDFQSMEGILTKMTEGKFPFSTITRITVERVKPIIAPRYLLYPDTTEEEQIASAKKAYGL</sequence>
<dbReference type="PANTHER" id="PTHR40660">
    <property type="entry name" value="5'-PHOSPHATE OXIDASE PUTATIVE DOMAIN-CONTAINING PROTEIN-RELATED"/>
    <property type="match status" value="1"/>
</dbReference>
<proteinExistence type="predicted"/>
<dbReference type="InterPro" id="IPR012349">
    <property type="entry name" value="Split_barrel_FMN-bd"/>
</dbReference>
<feature type="domain" description="Pyridoxamine 5'-phosphate oxidase N-terminal" evidence="1">
    <location>
        <begin position="3"/>
        <end position="122"/>
    </location>
</feature>
<dbReference type="Proteomes" id="UP000286990">
    <property type="component" value="Unassembled WGS sequence"/>
</dbReference>
<evidence type="ECO:0000313" key="3">
    <source>
        <dbReference type="Proteomes" id="UP000286990"/>
    </source>
</evidence>
<dbReference type="RefSeq" id="WP_125221572.1">
    <property type="nucleotide sequence ID" value="NZ_QUSX01000001.1"/>
</dbReference>
<dbReference type="OrthoDB" id="7867371at2"/>
<evidence type="ECO:0000313" key="2">
    <source>
        <dbReference type="EMBL" id="RRQ49754.1"/>
    </source>
</evidence>
<name>A0A426RLE1_9FLAO</name>